<dbReference type="EMBL" id="MU274900">
    <property type="protein sequence ID" value="KAI0094854.1"/>
    <property type="molecule type" value="Genomic_DNA"/>
</dbReference>
<evidence type="ECO:0000313" key="2">
    <source>
        <dbReference type="Proteomes" id="UP001055072"/>
    </source>
</evidence>
<accession>A0ACB8UM45</accession>
<protein>
    <submittedName>
        <fullName evidence="1">Uncharacterized protein</fullName>
    </submittedName>
</protein>
<sequence length="172" mass="18408">MAELPPIRRIVTMHNEQGIAVVQSDEHFPTKPMSAFPGAKSLPIWTSNGVPAKDNNDPADGATRRVTGPFGVVAPGATFCNYTELAPGAEAPWHRTPSLDHNVLISGKLILMMEDGSEYLISKPGDVVIQKGTMHAWRNPGPEVARWVCVLVDAEPAVVDGKEKGASTVVGF</sequence>
<organism evidence="1 2">
    <name type="scientific">Irpex rosettiformis</name>
    <dbReference type="NCBI Taxonomy" id="378272"/>
    <lineage>
        <taxon>Eukaryota</taxon>
        <taxon>Fungi</taxon>
        <taxon>Dikarya</taxon>
        <taxon>Basidiomycota</taxon>
        <taxon>Agaricomycotina</taxon>
        <taxon>Agaricomycetes</taxon>
        <taxon>Polyporales</taxon>
        <taxon>Irpicaceae</taxon>
        <taxon>Irpex</taxon>
    </lineage>
</organism>
<gene>
    <name evidence="1" type="ORF">BDY19DRAFT_914952</name>
</gene>
<comment type="caution">
    <text evidence="1">The sequence shown here is derived from an EMBL/GenBank/DDBJ whole genome shotgun (WGS) entry which is preliminary data.</text>
</comment>
<keyword evidence="2" id="KW-1185">Reference proteome</keyword>
<reference evidence="1" key="1">
    <citation type="journal article" date="2021" name="Environ. Microbiol.">
        <title>Gene family expansions and transcriptome signatures uncover fungal adaptations to wood decay.</title>
        <authorList>
            <person name="Hage H."/>
            <person name="Miyauchi S."/>
            <person name="Viragh M."/>
            <person name="Drula E."/>
            <person name="Min B."/>
            <person name="Chaduli D."/>
            <person name="Navarro D."/>
            <person name="Favel A."/>
            <person name="Norest M."/>
            <person name="Lesage-Meessen L."/>
            <person name="Balint B."/>
            <person name="Merenyi Z."/>
            <person name="de Eugenio L."/>
            <person name="Morin E."/>
            <person name="Martinez A.T."/>
            <person name="Baldrian P."/>
            <person name="Stursova M."/>
            <person name="Martinez M.J."/>
            <person name="Novotny C."/>
            <person name="Magnuson J.K."/>
            <person name="Spatafora J.W."/>
            <person name="Maurice S."/>
            <person name="Pangilinan J."/>
            <person name="Andreopoulos W."/>
            <person name="LaButti K."/>
            <person name="Hundley H."/>
            <person name="Na H."/>
            <person name="Kuo A."/>
            <person name="Barry K."/>
            <person name="Lipzen A."/>
            <person name="Henrissat B."/>
            <person name="Riley R."/>
            <person name="Ahrendt S."/>
            <person name="Nagy L.G."/>
            <person name="Grigoriev I.V."/>
            <person name="Martin F."/>
            <person name="Rosso M.N."/>
        </authorList>
    </citation>
    <scope>NUCLEOTIDE SEQUENCE</scope>
    <source>
        <strain evidence="1">CBS 384.51</strain>
    </source>
</reference>
<dbReference type="Proteomes" id="UP001055072">
    <property type="component" value="Unassembled WGS sequence"/>
</dbReference>
<evidence type="ECO:0000313" key="1">
    <source>
        <dbReference type="EMBL" id="KAI0094854.1"/>
    </source>
</evidence>
<name>A0ACB8UM45_9APHY</name>
<proteinExistence type="predicted"/>